<proteinExistence type="predicted"/>
<protein>
    <submittedName>
        <fullName evidence="1">Uncharacterized protein</fullName>
    </submittedName>
</protein>
<evidence type="ECO:0000313" key="2">
    <source>
        <dbReference type="Proteomes" id="UP001058290"/>
    </source>
</evidence>
<gene>
    <name evidence="1" type="ORF">N4T19_03300</name>
</gene>
<keyword evidence="2" id="KW-1185">Reference proteome</keyword>
<dbReference type="Proteomes" id="UP001058290">
    <property type="component" value="Chromosome"/>
</dbReference>
<dbReference type="RefSeq" id="WP_260719468.1">
    <property type="nucleotide sequence ID" value="NZ_CP104377.1"/>
</dbReference>
<dbReference type="EMBL" id="CP104377">
    <property type="protein sequence ID" value="UXC19167.1"/>
    <property type="molecule type" value="Genomic_DNA"/>
</dbReference>
<name>A0ABY5ZYT6_9BURK</name>
<evidence type="ECO:0000313" key="1">
    <source>
        <dbReference type="EMBL" id="UXC19167.1"/>
    </source>
</evidence>
<accession>A0ABY5ZYT6</accession>
<reference evidence="1" key="1">
    <citation type="submission" date="2022-09" db="EMBL/GenBank/DDBJ databases">
        <title>Bacterial diversity in gut of crayfish and pufferfish.</title>
        <authorList>
            <person name="Huang Y."/>
        </authorList>
    </citation>
    <scope>NUCLEOTIDE SEQUENCE</scope>
    <source>
        <strain evidence="1">PR12</strain>
    </source>
</reference>
<organism evidence="1 2">
    <name type="scientific">Comamonas squillarum</name>
    <dbReference type="NCBI Taxonomy" id="2977320"/>
    <lineage>
        <taxon>Bacteria</taxon>
        <taxon>Pseudomonadati</taxon>
        <taxon>Pseudomonadota</taxon>
        <taxon>Betaproteobacteria</taxon>
        <taxon>Burkholderiales</taxon>
        <taxon>Comamonadaceae</taxon>
        <taxon>Comamonas</taxon>
    </lineage>
</organism>
<sequence>MNCESPVLFDLLPGDILVTPEQSQVVVAEEEVTHVVIAPGEQGPPGPAGPPGGGGDQYVTRTAGQTISANRLLYDRAGLVYPLDQADAENIFAILGLAVSAGQAGAQISVQRSGTVTDSAWSWAYGRVYLGSNGQLTQTPPTSGFSVLIGFAATATSINLSINDPIEV</sequence>